<dbReference type="EMBL" id="VFNX01000001">
    <property type="protein sequence ID" value="TQK98144.1"/>
    <property type="molecule type" value="Genomic_DNA"/>
</dbReference>
<dbReference type="Proteomes" id="UP000318103">
    <property type="component" value="Unassembled WGS sequence"/>
</dbReference>
<protein>
    <submittedName>
        <fullName evidence="1">Uncharacterized protein</fullName>
    </submittedName>
</protein>
<accession>A0A542UGH0</accession>
<evidence type="ECO:0000313" key="2">
    <source>
        <dbReference type="Proteomes" id="UP000318103"/>
    </source>
</evidence>
<dbReference type="RefSeq" id="WP_142218730.1">
    <property type="nucleotide sequence ID" value="NZ_JBPJFI010000001.1"/>
</dbReference>
<reference evidence="1 2" key="1">
    <citation type="submission" date="2019-06" db="EMBL/GenBank/DDBJ databases">
        <title>Sequencing the genomes of 1000 actinobacteria strains.</title>
        <authorList>
            <person name="Klenk H.-P."/>
        </authorList>
    </citation>
    <scope>NUCLEOTIDE SEQUENCE [LARGE SCALE GENOMIC DNA]</scope>
    <source>
        <strain evidence="1 2">DSM 41929</strain>
    </source>
</reference>
<keyword evidence="2" id="KW-1185">Reference proteome</keyword>
<dbReference type="AlphaFoldDB" id="A0A542UGH0"/>
<gene>
    <name evidence="1" type="ORF">FB563_3158</name>
</gene>
<sequence length="69" mass="6885">MNAAHQIQTLEISDAELDTVSGGLAPEASLSADSTTLSSADALSQLGAVQGEVLGALAQPHQIGVNLTV</sequence>
<evidence type="ECO:0000313" key="1">
    <source>
        <dbReference type="EMBL" id="TQK98144.1"/>
    </source>
</evidence>
<organism evidence="1 2">
    <name type="scientific">Streptomyces puniciscabiei</name>
    <dbReference type="NCBI Taxonomy" id="164348"/>
    <lineage>
        <taxon>Bacteria</taxon>
        <taxon>Bacillati</taxon>
        <taxon>Actinomycetota</taxon>
        <taxon>Actinomycetes</taxon>
        <taxon>Kitasatosporales</taxon>
        <taxon>Streptomycetaceae</taxon>
        <taxon>Streptomyces</taxon>
    </lineage>
</organism>
<comment type="caution">
    <text evidence="1">The sequence shown here is derived from an EMBL/GenBank/DDBJ whole genome shotgun (WGS) entry which is preliminary data.</text>
</comment>
<name>A0A542UGH0_9ACTN</name>
<proteinExistence type="predicted"/>